<dbReference type="InterPro" id="IPR003660">
    <property type="entry name" value="HAMP_dom"/>
</dbReference>
<reference evidence="9 10" key="1">
    <citation type="submission" date="2018-07" db="EMBL/GenBank/DDBJ databases">
        <title>Genomic Encyclopedia of Type Strains, Phase III (KMG-III): the genomes of soil and plant-associated and newly described type strains.</title>
        <authorList>
            <person name="Whitman W."/>
        </authorList>
    </citation>
    <scope>NUCLEOTIDE SEQUENCE [LARGE SCALE GENOMIC DNA]</scope>
    <source>
        <strain evidence="9 10">CECT 8333</strain>
    </source>
</reference>
<feature type="domain" description="HAMP" evidence="8">
    <location>
        <begin position="298"/>
        <end position="350"/>
    </location>
</feature>
<dbReference type="PANTHER" id="PTHR34220">
    <property type="entry name" value="SENSOR HISTIDINE KINASE YPDA"/>
    <property type="match status" value="1"/>
</dbReference>
<dbReference type="Gene3D" id="6.10.340.10">
    <property type="match status" value="1"/>
</dbReference>
<protein>
    <submittedName>
        <fullName evidence="9">Two-component system sensor histidine kinase YesM</fullName>
    </submittedName>
</protein>
<comment type="caution">
    <text evidence="9">The sequence shown here is derived from an EMBL/GenBank/DDBJ whole genome shotgun (WGS) entry which is preliminary data.</text>
</comment>
<dbReference type="PROSITE" id="PS50885">
    <property type="entry name" value="HAMP"/>
    <property type="match status" value="1"/>
</dbReference>
<dbReference type="InterPro" id="IPR036890">
    <property type="entry name" value="HATPase_C_sf"/>
</dbReference>
<keyword evidence="6 7" id="KW-0472">Membrane</keyword>
<keyword evidence="3" id="KW-0597">Phosphoprotein</keyword>
<evidence type="ECO:0000256" key="1">
    <source>
        <dbReference type="ARBA" id="ARBA00004651"/>
    </source>
</evidence>
<dbReference type="GO" id="GO:0000155">
    <property type="term" value="F:phosphorelay sensor kinase activity"/>
    <property type="evidence" value="ECO:0007669"/>
    <property type="project" value="InterPro"/>
</dbReference>
<evidence type="ECO:0000256" key="4">
    <source>
        <dbReference type="ARBA" id="ARBA00022679"/>
    </source>
</evidence>
<evidence type="ECO:0000256" key="5">
    <source>
        <dbReference type="ARBA" id="ARBA00022777"/>
    </source>
</evidence>
<dbReference type="CDD" id="cd06225">
    <property type="entry name" value="HAMP"/>
    <property type="match status" value="1"/>
</dbReference>
<dbReference type="SMART" id="SM00387">
    <property type="entry name" value="HATPase_c"/>
    <property type="match status" value="1"/>
</dbReference>
<dbReference type="InterPro" id="IPR010559">
    <property type="entry name" value="Sig_transdc_His_kin_internal"/>
</dbReference>
<dbReference type="SUPFAM" id="SSF55874">
    <property type="entry name" value="ATPase domain of HSP90 chaperone/DNA topoisomerase II/histidine kinase"/>
    <property type="match status" value="1"/>
</dbReference>
<keyword evidence="5 9" id="KW-0418">Kinase</keyword>
<feature type="transmembrane region" description="Helical" evidence="7">
    <location>
        <begin position="277"/>
        <end position="298"/>
    </location>
</feature>
<keyword evidence="7" id="KW-1133">Transmembrane helix</keyword>
<dbReference type="OrthoDB" id="9776552at2"/>
<evidence type="ECO:0000256" key="7">
    <source>
        <dbReference type="SAM" id="Phobius"/>
    </source>
</evidence>
<accession>A0A369BS17</accession>
<sequence length="570" mass="64973">MKHIIERMVSRVRKAGTVRTKLMLAFFIVATLPVGALSYFSFHQSSKVVNSQFGSYVIYAVDQLKLHVDGNFKQMDDMTGNILSYLIASSIIVGDEVPTTYEQYVEEKDFQNYIASLESTNIFKVAVITPSGRVIGNNFINAESLAASTSWTDISKYNNRHVLIHIPDYYPTPGNEYMISMVVPLNKSFGLPEGSRLLIDMKADTVLGLIKSFEKDTKSHLQITDASGAVLLQTTSDYVSQEDDKVWSRVLDTEGWVVEARVPYDTFYESSSVILRYSVFISALAILLGIIMASFYSIRFTMPIKKLAHSMRRFGEGDLLIRTPVKSSDELGFLSESFNKMTEQLVELVHEISRTEKLKSDAELKSLHYQINPHLLFNTLNSIQWKAKLARQPDIQKMLQHLIVVLDGSLNFKQTLLPLQKELDIAKHFIEIQRYRFEDTFTFRLEVQPELEDCLIPRMVLQPLLENIFFHGFQDGQGHIQMRIFEEKNILYMILEDDGVGVTPEHMKYIGSGQKVPGKRGGLGLRNVDERFKLHYGDAYGLSIESIRNQGTKVTLIWPKTTETHSLSKY</sequence>
<dbReference type="EMBL" id="QPJW01000001">
    <property type="protein sequence ID" value="RCX23468.1"/>
    <property type="molecule type" value="Genomic_DNA"/>
</dbReference>
<dbReference type="Pfam" id="PF02518">
    <property type="entry name" value="HATPase_c"/>
    <property type="match status" value="1"/>
</dbReference>
<proteinExistence type="predicted"/>
<dbReference type="Pfam" id="PF00672">
    <property type="entry name" value="HAMP"/>
    <property type="match status" value="1"/>
</dbReference>
<dbReference type="Proteomes" id="UP000253090">
    <property type="component" value="Unassembled WGS sequence"/>
</dbReference>
<dbReference type="InterPro" id="IPR003594">
    <property type="entry name" value="HATPase_dom"/>
</dbReference>
<dbReference type="InterPro" id="IPR050640">
    <property type="entry name" value="Bact_2-comp_sensor_kinase"/>
</dbReference>
<dbReference type="Gene3D" id="3.30.565.10">
    <property type="entry name" value="Histidine kinase-like ATPase, C-terminal domain"/>
    <property type="match status" value="1"/>
</dbReference>
<comment type="subcellular location">
    <subcellularLocation>
        <location evidence="1">Cell membrane</location>
        <topology evidence="1">Multi-pass membrane protein</topology>
    </subcellularLocation>
</comment>
<dbReference type="Pfam" id="PF06580">
    <property type="entry name" value="His_kinase"/>
    <property type="match status" value="1"/>
</dbReference>
<evidence type="ECO:0000256" key="3">
    <source>
        <dbReference type="ARBA" id="ARBA00022553"/>
    </source>
</evidence>
<evidence type="ECO:0000256" key="2">
    <source>
        <dbReference type="ARBA" id="ARBA00022475"/>
    </source>
</evidence>
<feature type="transmembrane region" description="Helical" evidence="7">
    <location>
        <begin position="21"/>
        <end position="42"/>
    </location>
</feature>
<keyword evidence="10" id="KW-1185">Reference proteome</keyword>
<dbReference type="SMART" id="SM00304">
    <property type="entry name" value="HAMP"/>
    <property type="match status" value="1"/>
</dbReference>
<dbReference type="GO" id="GO:0005886">
    <property type="term" value="C:plasma membrane"/>
    <property type="evidence" value="ECO:0007669"/>
    <property type="project" value="UniProtKB-SubCell"/>
</dbReference>
<dbReference type="SUPFAM" id="SSF158472">
    <property type="entry name" value="HAMP domain-like"/>
    <property type="match status" value="1"/>
</dbReference>
<evidence type="ECO:0000256" key="6">
    <source>
        <dbReference type="ARBA" id="ARBA00023136"/>
    </source>
</evidence>
<organism evidence="9 10">
    <name type="scientific">Fontibacillus phaseoli</name>
    <dbReference type="NCBI Taxonomy" id="1416533"/>
    <lineage>
        <taxon>Bacteria</taxon>
        <taxon>Bacillati</taxon>
        <taxon>Bacillota</taxon>
        <taxon>Bacilli</taxon>
        <taxon>Bacillales</taxon>
        <taxon>Paenibacillaceae</taxon>
        <taxon>Fontibacillus</taxon>
    </lineage>
</organism>
<name>A0A369BS17_9BACL</name>
<keyword evidence="4" id="KW-0808">Transferase</keyword>
<dbReference type="AlphaFoldDB" id="A0A369BS17"/>
<evidence type="ECO:0000259" key="8">
    <source>
        <dbReference type="PROSITE" id="PS50885"/>
    </source>
</evidence>
<gene>
    <name evidence="9" type="ORF">DFP94_1011067</name>
</gene>
<dbReference type="RefSeq" id="WP_114495344.1">
    <property type="nucleotide sequence ID" value="NZ_QPJW01000001.1"/>
</dbReference>
<evidence type="ECO:0000313" key="10">
    <source>
        <dbReference type="Proteomes" id="UP000253090"/>
    </source>
</evidence>
<dbReference type="PANTHER" id="PTHR34220:SF7">
    <property type="entry name" value="SENSOR HISTIDINE KINASE YPDA"/>
    <property type="match status" value="1"/>
</dbReference>
<keyword evidence="2" id="KW-1003">Cell membrane</keyword>
<keyword evidence="7" id="KW-0812">Transmembrane</keyword>
<evidence type="ECO:0000313" key="9">
    <source>
        <dbReference type="EMBL" id="RCX23468.1"/>
    </source>
</evidence>